<accession>A0A4R8QY67</accession>
<feature type="domain" description="HMA" evidence="2">
    <location>
        <begin position="2"/>
        <end position="67"/>
    </location>
</feature>
<sequence>MSTTTLKVSGMTCGHCVAAVREQVAAVPGVTGVQVDVATGTVTVTSTGALPAEALAAAIGAAGYALAS</sequence>
<organism evidence="3 4">
    <name type="scientific">Mycobacteroides franklinii</name>
    <dbReference type="NCBI Taxonomy" id="948102"/>
    <lineage>
        <taxon>Bacteria</taxon>
        <taxon>Bacillati</taxon>
        <taxon>Actinomycetota</taxon>
        <taxon>Actinomycetes</taxon>
        <taxon>Mycobacteriales</taxon>
        <taxon>Mycobacteriaceae</taxon>
        <taxon>Mycobacteroides</taxon>
    </lineage>
</organism>
<dbReference type="PROSITE" id="PS50846">
    <property type="entry name" value="HMA_2"/>
    <property type="match status" value="1"/>
</dbReference>
<evidence type="ECO:0000259" key="2">
    <source>
        <dbReference type="PROSITE" id="PS50846"/>
    </source>
</evidence>
<dbReference type="RefSeq" id="WP_043079344.1">
    <property type="nucleotide sequence ID" value="NZ_PECB01000003.1"/>
</dbReference>
<dbReference type="InterPro" id="IPR036163">
    <property type="entry name" value="HMA_dom_sf"/>
</dbReference>
<dbReference type="InterPro" id="IPR017969">
    <property type="entry name" value="Heavy-metal-associated_CS"/>
</dbReference>
<dbReference type="Gene3D" id="3.30.70.100">
    <property type="match status" value="1"/>
</dbReference>
<dbReference type="PROSITE" id="PS01047">
    <property type="entry name" value="HMA_1"/>
    <property type="match status" value="1"/>
</dbReference>
<gene>
    <name evidence="3" type="primary">copZ</name>
    <name evidence="3" type="ORF">CCUG63697_04645</name>
</gene>
<dbReference type="SUPFAM" id="SSF55008">
    <property type="entry name" value="HMA, heavy metal-associated domain"/>
    <property type="match status" value="1"/>
</dbReference>
<evidence type="ECO:0000313" key="3">
    <source>
        <dbReference type="EMBL" id="TDZ47590.1"/>
    </source>
</evidence>
<comment type="caution">
    <text evidence="3">The sequence shown here is derived from an EMBL/GenBank/DDBJ whole genome shotgun (WGS) entry which is preliminary data.</text>
</comment>
<dbReference type="GeneID" id="45762827"/>
<dbReference type="InterPro" id="IPR006121">
    <property type="entry name" value="HMA_dom"/>
</dbReference>
<proteinExistence type="predicted"/>
<dbReference type="CDD" id="cd00371">
    <property type="entry name" value="HMA"/>
    <property type="match status" value="1"/>
</dbReference>
<protein>
    <submittedName>
        <fullName evidence="3">Copper chaperone CopZ</fullName>
    </submittedName>
</protein>
<evidence type="ECO:0000256" key="1">
    <source>
        <dbReference type="ARBA" id="ARBA00022723"/>
    </source>
</evidence>
<dbReference type="Proteomes" id="UP000295165">
    <property type="component" value="Unassembled WGS sequence"/>
</dbReference>
<keyword evidence="4" id="KW-1185">Reference proteome</keyword>
<dbReference type="Pfam" id="PF00403">
    <property type="entry name" value="HMA"/>
    <property type="match status" value="1"/>
</dbReference>
<dbReference type="AlphaFoldDB" id="A0A4R8QY67"/>
<reference evidence="3 4" key="1">
    <citation type="journal article" date="2019" name="Sci. Rep.">
        <title>Extended insight into the Mycobacterium chelonae-abscessus complex through whole genome sequencing of Mycobacterium salmoniphilum outbreak and Mycobacterium salmoniphilum-like strains.</title>
        <authorList>
            <person name="Behra P.R.K."/>
            <person name="Das S."/>
            <person name="Pettersson B.M.F."/>
            <person name="Shirreff L."/>
            <person name="DuCote T."/>
            <person name="Jacobsson K.G."/>
            <person name="Ennis D.G."/>
            <person name="Kirsebom L.A."/>
        </authorList>
    </citation>
    <scope>NUCLEOTIDE SEQUENCE [LARGE SCALE GENOMIC DNA]</scope>
    <source>
        <strain evidence="3 4">CCUG 63697</strain>
    </source>
</reference>
<name>A0A4R8QY67_9MYCO</name>
<dbReference type="GO" id="GO:0046872">
    <property type="term" value="F:metal ion binding"/>
    <property type="evidence" value="ECO:0007669"/>
    <property type="project" value="UniProtKB-KW"/>
</dbReference>
<dbReference type="EMBL" id="PECC01000030">
    <property type="protein sequence ID" value="TDZ47590.1"/>
    <property type="molecule type" value="Genomic_DNA"/>
</dbReference>
<evidence type="ECO:0000313" key="4">
    <source>
        <dbReference type="Proteomes" id="UP000295165"/>
    </source>
</evidence>
<keyword evidence="1" id="KW-0479">Metal-binding</keyword>